<dbReference type="OrthoDB" id="5372227at2"/>
<evidence type="ECO:0000313" key="3">
    <source>
        <dbReference type="Proteomes" id="UP000034444"/>
    </source>
</evidence>
<dbReference type="RefSeq" id="WP_046551893.1">
    <property type="nucleotide sequence ID" value="NZ_CP011308.1"/>
</dbReference>
<dbReference type="EMBL" id="CP011308">
    <property type="protein sequence ID" value="AKF25844.1"/>
    <property type="molecule type" value="Genomic_DNA"/>
</dbReference>
<keyword evidence="1" id="KW-0812">Transmembrane</keyword>
<organism evidence="2 3">
    <name type="scientific">Sulfurovum lithotrophicum</name>
    <dbReference type="NCBI Taxonomy" id="206403"/>
    <lineage>
        <taxon>Bacteria</taxon>
        <taxon>Pseudomonadati</taxon>
        <taxon>Campylobacterota</taxon>
        <taxon>Epsilonproteobacteria</taxon>
        <taxon>Campylobacterales</taxon>
        <taxon>Sulfurovaceae</taxon>
        <taxon>Sulfurovum</taxon>
    </lineage>
</organism>
<reference evidence="3" key="2">
    <citation type="journal article" date="2017" name="Stand. Genomic Sci.">
        <title>Complete genome sequence of the sulfur-oxidizing chemolithoautotrophic Sulfurovum lithotrophicum 42BKTT.</title>
        <authorList>
            <person name="Jeon W."/>
            <person name="Priscilla L."/>
            <person name="Park G."/>
            <person name="Lee H."/>
            <person name="Lee N."/>
            <person name="Lee D."/>
            <person name="Kwon H."/>
            <person name="Ahn I."/>
            <person name="Lee C."/>
            <person name="Lee H."/>
            <person name="Ahn J."/>
        </authorList>
    </citation>
    <scope>NUCLEOTIDE SEQUENCE [LARGE SCALE GENOMIC DNA]</scope>
    <source>
        <strain evidence="3">ATCC BAA-797 / 42BKT</strain>
    </source>
</reference>
<feature type="transmembrane region" description="Helical" evidence="1">
    <location>
        <begin position="286"/>
        <end position="309"/>
    </location>
</feature>
<evidence type="ECO:0000313" key="2">
    <source>
        <dbReference type="EMBL" id="AKF25844.1"/>
    </source>
</evidence>
<accession>A0A7U4M2U9</accession>
<protein>
    <recommendedName>
        <fullName evidence="4">Protein BatD</fullName>
    </recommendedName>
</protein>
<dbReference type="AlphaFoldDB" id="A0A7U4M2U9"/>
<gene>
    <name evidence="2" type="ORF">YH65_10940</name>
</gene>
<keyword evidence="1" id="KW-0472">Membrane</keyword>
<evidence type="ECO:0008006" key="4">
    <source>
        <dbReference type="Google" id="ProtNLM"/>
    </source>
</evidence>
<name>A0A7U4M2U9_9BACT</name>
<sequence length="379" mass="43837">MKHIPGRVVLLFLFAFMLLHGENFVYDFHISKQNAYEKEPLLLSIDLNQTNEDVVLFFHFGIEKNDAFLVEQIDSTQDNTLHHARIHYRYILYPLRTGDINVSFDLVERVTDEEKVAYSFSGDRDDFKKLETKDRKVDVSPIPLHVNALPKSTQLVGDFKLSYEIKKHQAQSYEPIAIKIILEGEGYPPVLERLYPDGDNFTLFTQKPLVQKIPMKDHLKYRVTYIMALSHDKSFDLPPLQLHAFDPVSKKAYALTIPKQHFEITPADVKELLDKTDNPKPLHFDFSWLGSLLGYIVVFFAGYMTAISLKWKRKVTAEKIDPLIEKAEACKDEKALMQLLMAVDSKRFEKAINALEKSLYGKGKTNFKQIKQEVLEKII</sequence>
<evidence type="ECO:0000256" key="1">
    <source>
        <dbReference type="SAM" id="Phobius"/>
    </source>
</evidence>
<dbReference type="KEGG" id="slh:YH65_10940"/>
<keyword evidence="1" id="KW-1133">Transmembrane helix</keyword>
<keyword evidence="3" id="KW-1185">Reference proteome</keyword>
<reference evidence="2 3" key="1">
    <citation type="submission" date="2015-04" db="EMBL/GenBank/DDBJ databases">
        <title>Complete genome sequence of Sulfurovum lithotrophicum ATCC BAA-797T.</title>
        <authorList>
            <person name="Ahn J."/>
            <person name="Park G."/>
            <person name="Jeon W."/>
            <person name="Jang Y."/>
            <person name="Jang M."/>
            <person name="Lee H."/>
            <person name="Lee H."/>
        </authorList>
    </citation>
    <scope>NUCLEOTIDE SEQUENCE [LARGE SCALE GENOMIC DNA]</scope>
    <source>
        <strain evidence="3">ATCC BAA-797 / 42BKT</strain>
    </source>
</reference>
<proteinExistence type="predicted"/>
<dbReference type="Proteomes" id="UP000034444">
    <property type="component" value="Chromosome"/>
</dbReference>